<organism evidence="7 9">
    <name type="scientific">Treponema phagedenis</name>
    <dbReference type="NCBI Taxonomy" id="162"/>
    <lineage>
        <taxon>Bacteria</taxon>
        <taxon>Pseudomonadati</taxon>
        <taxon>Spirochaetota</taxon>
        <taxon>Spirochaetia</taxon>
        <taxon>Spirochaetales</taxon>
        <taxon>Treponemataceae</taxon>
        <taxon>Treponema</taxon>
    </lineage>
</organism>
<dbReference type="OrthoDB" id="9808093at2"/>
<dbReference type="PRINTS" id="PR00112">
    <property type="entry name" value="ACYLPHPHTASE"/>
</dbReference>
<evidence type="ECO:0000256" key="2">
    <source>
        <dbReference type="ARBA" id="ARBA00012150"/>
    </source>
</evidence>
<dbReference type="EMBL" id="CDNC01000008">
    <property type="protein sequence ID" value="CEM61204.1"/>
    <property type="molecule type" value="Genomic_DNA"/>
</dbReference>
<evidence type="ECO:0000256" key="5">
    <source>
        <dbReference type="RuleBase" id="RU004168"/>
    </source>
</evidence>
<name>A0A0B7GRG1_TREPH</name>
<dbReference type="GO" id="GO:0003998">
    <property type="term" value="F:acylphosphatase activity"/>
    <property type="evidence" value="ECO:0007669"/>
    <property type="project" value="UniProtKB-EC"/>
</dbReference>
<dbReference type="Gene3D" id="3.30.70.100">
    <property type="match status" value="1"/>
</dbReference>
<sequence>MPEKTFKAVHAFVYGRVQGVGFRYTTLNLARKMGVTGWVRNKADYSVEIFAEAPQPILADFFMALQSEHPYARVENIDIHVVPPQGFKSFTVR</sequence>
<protein>
    <recommendedName>
        <fullName evidence="2 4">acylphosphatase</fullName>
        <ecNumber evidence="2 4">3.6.1.7</ecNumber>
    </recommendedName>
</protein>
<dbReference type="AlphaFoldDB" id="A0A0B7GRG1"/>
<feature type="domain" description="Acylphosphatase-like" evidence="6">
    <location>
        <begin position="8"/>
        <end position="93"/>
    </location>
</feature>
<reference evidence="8 10" key="3">
    <citation type="submission" date="2019-08" db="EMBL/GenBank/DDBJ databases">
        <authorList>
            <person name="Kuhnert P."/>
        </authorList>
    </citation>
    <scope>NUCLEOTIDE SEQUENCE [LARGE SCALE GENOMIC DNA]</scope>
    <source>
        <strain evidence="8 10">B36.5</strain>
    </source>
</reference>
<dbReference type="GeneID" id="57752612"/>
<dbReference type="SUPFAM" id="SSF54975">
    <property type="entry name" value="Acylphosphatase/BLUF domain-like"/>
    <property type="match status" value="1"/>
</dbReference>
<evidence type="ECO:0000313" key="7">
    <source>
        <dbReference type="EMBL" id="CEM61204.1"/>
    </source>
</evidence>
<dbReference type="InterPro" id="IPR001792">
    <property type="entry name" value="Acylphosphatase-like_dom"/>
</dbReference>
<evidence type="ECO:0000313" key="10">
    <source>
        <dbReference type="Proteomes" id="UP000323594"/>
    </source>
</evidence>
<gene>
    <name evidence="7" type="primary">acyP</name>
    <name evidence="8" type="ORF">FUT82_11695</name>
    <name evidence="7" type="ORF">TPHV1_160005</name>
</gene>
<evidence type="ECO:0000256" key="4">
    <source>
        <dbReference type="PROSITE-ProRule" id="PRU00520"/>
    </source>
</evidence>
<feature type="active site" evidence="4">
    <location>
        <position position="41"/>
    </location>
</feature>
<dbReference type="InterPro" id="IPR020456">
    <property type="entry name" value="Acylphosphatase"/>
</dbReference>
<dbReference type="Proteomes" id="UP000042527">
    <property type="component" value="Unassembled WGS sequence"/>
</dbReference>
<keyword evidence="9" id="KW-1185">Reference proteome</keyword>
<dbReference type="InterPro" id="IPR017968">
    <property type="entry name" value="Acylphosphatase_CS"/>
</dbReference>
<evidence type="ECO:0000313" key="8">
    <source>
        <dbReference type="EMBL" id="QEJ98594.1"/>
    </source>
</evidence>
<evidence type="ECO:0000259" key="6">
    <source>
        <dbReference type="PROSITE" id="PS51160"/>
    </source>
</evidence>
<dbReference type="PROSITE" id="PS51160">
    <property type="entry name" value="ACYLPHOSPHATASE_3"/>
    <property type="match status" value="1"/>
</dbReference>
<dbReference type="Pfam" id="PF00708">
    <property type="entry name" value="Acylphosphatase"/>
    <property type="match status" value="1"/>
</dbReference>
<proteinExistence type="inferred from homology"/>
<evidence type="ECO:0000256" key="3">
    <source>
        <dbReference type="ARBA" id="ARBA00047645"/>
    </source>
</evidence>
<reference evidence="7" key="2">
    <citation type="submission" date="2015-01" db="EMBL/GenBank/DDBJ databases">
        <authorList>
            <person name="Xiang T."/>
            <person name="Song Y."/>
            <person name="Huang L."/>
            <person name="Wang B."/>
            <person name="Wu P."/>
        </authorList>
    </citation>
    <scope>NUCLEOTIDE SEQUENCE [LARGE SCALE GENOMIC DNA]</scope>
    <source>
        <strain evidence="7">V1</strain>
    </source>
</reference>
<dbReference type="PROSITE" id="PS00150">
    <property type="entry name" value="ACYLPHOSPHATASE_1"/>
    <property type="match status" value="1"/>
</dbReference>
<dbReference type="EMBL" id="CP042817">
    <property type="protein sequence ID" value="QEJ98594.1"/>
    <property type="molecule type" value="Genomic_DNA"/>
</dbReference>
<keyword evidence="4 7" id="KW-0378">Hydrolase</keyword>
<dbReference type="Proteomes" id="UP000323594">
    <property type="component" value="Chromosome"/>
</dbReference>
<reference evidence="9" key="1">
    <citation type="submission" date="2015-01" db="EMBL/GenBank/DDBJ databases">
        <authorList>
            <person name="Manzoor Shahid"/>
            <person name="Zubair Saima"/>
        </authorList>
    </citation>
    <scope>NUCLEOTIDE SEQUENCE [LARGE SCALE GENOMIC DNA]</scope>
    <source>
        <strain evidence="9">V1</strain>
    </source>
</reference>
<dbReference type="PANTHER" id="PTHR47268:SF4">
    <property type="entry name" value="ACYLPHOSPHATASE"/>
    <property type="match status" value="1"/>
</dbReference>
<dbReference type="EC" id="3.6.1.7" evidence="2 4"/>
<dbReference type="RefSeq" id="WP_002695105.1">
    <property type="nucleotide sequence ID" value="NZ_CDNC01000008.1"/>
</dbReference>
<dbReference type="InterPro" id="IPR036046">
    <property type="entry name" value="Acylphosphatase-like_dom_sf"/>
</dbReference>
<accession>A0A0B7GRG1</accession>
<evidence type="ECO:0000313" key="9">
    <source>
        <dbReference type="Proteomes" id="UP000042527"/>
    </source>
</evidence>
<comment type="similarity">
    <text evidence="1 5">Belongs to the acylphosphatase family.</text>
</comment>
<comment type="catalytic activity">
    <reaction evidence="3 4">
        <text>an acyl phosphate + H2O = a carboxylate + phosphate + H(+)</text>
        <dbReference type="Rhea" id="RHEA:14965"/>
        <dbReference type="ChEBI" id="CHEBI:15377"/>
        <dbReference type="ChEBI" id="CHEBI:15378"/>
        <dbReference type="ChEBI" id="CHEBI:29067"/>
        <dbReference type="ChEBI" id="CHEBI:43474"/>
        <dbReference type="ChEBI" id="CHEBI:59918"/>
        <dbReference type="EC" id="3.6.1.7"/>
    </reaction>
</comment>
<feature type="active site" evidence="4">
    <location>
        <position position="23"/>
    </location>
</feature>
<dbReference type="PANTHER" id="PTHR47268">
    <property type="entry name" value="ACYLPHOSPHATASE"/>
    <property type="match status" value="1"/>
</dbReference>
<evidence type="ECO:0000256" key="1">
    <source>
        <dbReference type="ARBA" id="ARBA00005614"/>
    </source>
</evidence>